<feature type="region of interest" description="Disordered" evidence="1">
    <location>
        <begin position="265"/>
        <end position="290"/>
    </location>
</feature>
<evidence type="ECO:0000313" key="3">
    <source>
        <dbReference type="EMBL" id="GEU84984.1"/>
    </source>
</evidence>
<protein>
    <submittedName>
        <fullName evidence="3">Uncharacterized protein</fullName>
    </submittedName>
</protein>
<dbReference type="EMBL" id="BKCJ010009011">
    <property type="protein sequence ID" value="GEU84984.1"/>
    <property type="molecule type" value="Genomic_DNA"/>
</dbReference>
<name>A0A6L2NKF3_TANCI</name>
<keyword evidence="2" id="KW-0732">Signal</keyword>
<comment type="caution">
    <text evidence="3">The sequence shown here is derived from an EMBL/GenBank/DDBJ whole genome shotgun (WGS) entry which is preliminary data.</text>
</comment>
<feature type="compositionally biased region" description="Polar residues" evidence="1">
    <location>
        <begin position="224"/>
        <end position="242"/>
    </location>
</feature>
<evidence type="ECO:0000256" key="1">
    <source>
        <dbReference type="SAM" id="MobiDB-lite"/>
    </source>
</evidence>
<reference evidence="3" key="1">
    <citation type="journal article" date="2019" name="Sci. Rep.">
        <title>Draft genome of Tanacetum cinerariifolium, the natural source of mosquito coil.</title>
        <authorList>
            <person name="Yamashiro T."/>
            <person name="Shiraishi A."/>
            <person name="Satake H."/>
            <person name="Nakayama K."/>
        </authorList>
    </citation>
    <scope>NUCLEOTIDE SEQUENCE</scope>
</reference>
<feature type="compositionally biased region" description="Pro residues" evidence="1">
    <location>
        <begin position="274"/>
        <end position="283"/>
    </location>
</feature>
<proteinExistence type="predicted"/>
<dbReference type="AlphaFoldDB" id="A0A6L2NKF3"/>
<organism evidence="3">
    <name type="scientific">Tanacetum cinerariifolium</name>
    <name type="common">Dalmatian daisy</name>
    <name type="synonym">Chrysanthemum cinerariifolium</name>
    <dbReference type="NCBI Taxonomy" id="118510"/>
    <lineage>
        <taxon>Eukaryota</taxon>
        <taxon>Viridiplantae</taxon>
        <taxon>Streptophyta</taxon>
        <taxon>Embryophyta</taxon>
        <taxon>Tracheophyta</taxon>
        <taxon>Spermatophyta</taxon>
        <taxon>Magnoliopsida</taxon>
        <taxon>eudicotyledons</taxon>
        <taxon>Gunneridae</taxon>
        <taxon>Pentapetalae</taxon>
        <taxon>asterids</taxon>
        <taxon>campanulids</taxon>
        <taxon>Asterales</taxon>
        <taxon>Asteraceae</taxon>
        <taxon>Asteroideae</taxon>
        <taxon>Anthemideae</taxon>
        <taxon>Anthemidinae</taxon>
        <taxon>Tanacetum</taxon>
    </lineage>
</organism>
<evidence type="ECO:0000256" key="2">
    <source>
        <dbReference type="SAM" id="SignalP"/>
    </source>
</evidence>
<feature type="chain" id="PRO_5026832898" evidence="2">
    <location>
        <begin position="20"/>
        <end position="311"/>
    </location>
</feature>
<feature type="region of interest" description="Disordered" evidence="1">
    <location>
        <begin position="43"/>
        <end position="244"/>
    </location>
</feature>
<feature type="compositionally biased region" description="Polar residues" evidence="1">
    <location>
        <begin position="127"/>
        <end position="141"/>
    </location>
</feature>
<feature type="compositionally biased region" description="Polar residues" evidence="1">
    <location>
        <begin position="166"/>
        <end position="176"/>
    </location>
</feature>
<feature type="signal peptide" evidence="2">
    <location>
        <begin position="1"/>
        <end position="19"/>
    </location>
</feature>
<accession>A0A6L2NKF3</accession>
<sequence>MKFAFFLFSLYALLGTHHARTLNGDVIQMVIEALEFQSLDQTTYGRVPKTPPSPSVAPSRGQETFGRDKPKAPPTPSVAPARGEGTYGRVNPETPPTPSVAPSRGEGTYGRVKPKAPPSPSVAPSRGQATYGENNPNPKSRTTYDKDTNEPTACVGDVIEMITGEQEFQSLDQTTDGRVRKTPPPPSLAPSRGQETFGRVPKSPPTPSGAPSREQGTYGRENPCSDSQTTNELTESLATPSLKQDRFRDEATYVRDNFITTQLSNDLTRVAPSAPTPPKPNVPSHPTTSESLCVDSGNACSGLFISLDRPK</sequence>
<gene>
    <name evidence="3" type="ORF">Tci_056962</name>
</gene>